<evidence type="ECO:0008006" key="3">
    <source>
        <dbReference type="Google" id="ProtNLM"/>
    </source>
</evidence>
<dbReference type="Proteomes" id="UP001597338">
    <property type="component" value="Unassembled WGS sequence"/>
</dbReference>
<dbReference type="EMBL" id="JBHUHF010000001">
    <property type="protein sequence ID" value="MFD2025767.1"/>
    <property type="molecule type" value="Genomic_DNA"/>
</dbReference>
<name>A0ABW4VAU6_9MICO</name>
<protein>
    <recommendedName>
        <fullName evidence="3">Restriction endonuclease</fullName>
    </recommendedName>
</protein>
<reference evidence="2" key="1">
    <citation type="journal article" date="2019" name="Int. J. Syst. Evol. Microbiol.">
        <title>The Global Catalogue of Microorganisms (GCM) 10K type strain sequencing project: providing services to taxonomists for standard genome sequencing and annotation.</title>
        <authorList>
            <consortium name="The Broad Institute Genomics Platform"/>
            <consortium name="The Broad Institute Genome Sequencing Center for Infectious Disease"/>
            <person name="Wu L."/>
            <person name="Ma J."/>
        </authorList>
    </citation>
    <scope>NUCLEOTIDE SEQUENCE [LARGE SCALE GENOMIC DNA]</scope>
    <source>
        <strain evidence="2">CCM 7043</strain>
    </source>
</reference>
<sequence length="507" mass="56009">MLSISEKVPRGTEQLSGYLLEEVVAHFLASSGYRLLQAADDGKVLKWKGHGLCVQGRGALHQADALGELKFTLPFTLPIRLFVEAKNTKNPIGLTVVRNAHGVLHDVNENSQVGWGDGSLIVRSKQVQYRYSLFSTGGFSREAQEFAYAHQISLIDLSGPSWGGLAKKLKRGAARLLGTPGLEPDVRKLSRLALRRALGELAQDGDLSVTGLPDAEWRELRSWAEELANAILRSDANEDLLLGFIDAPFVLALYPVDSGAFQTYVRRRSQPIKVNILYEGGMGRAGGEWVITNPGRRERFRLRFLLPGFLEEPLLAINDGEVRDGEASLKNALMSTIVVYIDGRPVRFEYERALVSDHGTVPEDAHQGSELREALGAGEYILYDALELGDSIDGIEPRNFWSEPTVRELIRRLNGRNPAVEKVFRYAAQHGGSISREEVYDVAGFAPDRRLIGLARPLNRIREELILEGSLYDGAAVPFRAHYEQGIAVSYEVSEDIRAVLRPGGSA</sequence>
<organism evidence="1 2">
    <name type="scientific">Promicromonospora aerolata</name>
    <dbReference type="NCBI Taxonomy" id="195749"/>
    <lineage>
        <taxon>Bacteria</taxon>
        <taxon>Bacillati</taxon>
        <taxon>Actinomycetota</taxon>
        <taxon>Actinomycetes</taxon>
        <taxon>Micrococcales</taxon>
        <taxon>Promicromonosporaceae</taxon>
        <taxon>Promicromonospora</taxon>
    </lineage>
</organism>
<dbReference type="RefSeq" id="WP_377197642.1">
    <property type="nucleotide sequence ID" value="NZ_JBHUHF010000001.1"/>
</dbReference>
<accession>A0ABW4VAU6</accession>
<gene>
    <name evidence="1" type="ORF">ACFSL2_09620</name>
</gene>
<evidence type="ECO:0000313" key="2">
    <source>
        <dbReference type="Proteomes" id="UP001597338"/>
    </source>
</evidence>
<dbReference type="SUPFAM" id="SSF52980">
    <property type="entry name" value="Restriction endonuclease-like"/>
    <property type="match status" value="1"/>
</dbReference>
<evidence type="ECO:0000313" key="1">
    <source>
        <dbReference type="EMBL" id="MFD2025767.1"/>
    </source>
</evidence>
<proteinExistence type="predicted"/>
<dbReference type="InterPro" id="IPR011335">
    <property type="entry name" value="Restrct_endonuc-II-like"/>
</dbReference>
<comment type="caution">
    <text evidence="1">The sequence shown here is derived from an EMBL/GenBank/DDBJ whole genome shotgun (WGS) entry which is preliminary data.</text>
</comment>
<keyword evidence="2" id="KW-1185">Reference proteome</keyword>